<gene>
    <name evidence="1" type="ORF">LMG24238_06878</name>
</gene>
<dbReference type="RefSeq" id="WP_175054329.1">
    <property type="nucleotide sequence ID" value="NZ_CADIKC010000015.1"/>
</dbReference>
<dbReference type="Proteomes" id="UP000494255">
    <property type="component" value="Unassembled WGS sequence"/>
</dbReference>
<accession>A0A6J5CS10</accession>
<name>A0A6J5CS10_9BURK</name>
<dbReference type="AlphaFoldDB" id="A0A6J5CS10"/>
<sequence length="123" mass="12673">MRIDLQSLIKPLSVAFLLLLWFALDLLKINDPKLQYTCVSLIGLVVGWHGITNWPLSLTGAPPAAATLVEGLTAQFAPSPSTIVNVHAAAQPDAPATTSVAVTASAPPAQAPIAAQPSAGTLQ</sequence>
<dbReference type="GeneID" id="97045446"/>
<organism evidence="1 2">
    <name type="scientific">Paraburkholderia sediminicola</name>
    <dbReference type="NCBI Taxonomy" id="458836"/>
    <lineage>
        <taxon>Bacteria</taxon>
        <taxon>Pseudomonadati</taxon>
        <taxon>Pseudomonadota</taxon>
        <taxon>Betaproteobacteria</taxon>
        <taxon>Burkholderiales</taxon>
        <taxon>Burkholderiaceae</taxon>
        <taxon>Paraburkholderia</taxon>
    </lineage>
</organism>
<evidence type="ECO:0000313" key="2">
    <source>
        <dbReference type="Proteomes" id="UP000494255"/>
    </source>
</evidence>
<dbReference type="EMBL" id="CADIKC010000015">
    <property type="protein sequence ID" value="CAB3742404.1"/>
    <property type="molecule type" value="Genomic_DNA"/>
</dbReference>
<keyword evidence="2" id="KW-1185">Reference proteome</keyword>
<proteinExistence type="predicted"/>
<protein>
    <submittedName>
        <fullName evidence="1">Uncharacterized protein</fullName>
    </submittedName>
</protein>
<reference evidence="1 2" key="1">
    <citation type="submission" date="2020-04" db="EMBL/GenBank/DDBJ databases">
        <authorList>
            <person name="De Canck E."/>
        </authorList>
    </citation>
    <scope>NUCLEOTIDE SEQUENCE [LARGE SCALE GENOMIC DNA]</scope>
    <source>
        <strain evidence="1 2">LMG 24238</strain>
    </source>
</reference>
<evidence type="ECO:0000313" key="1">
    <source>
        <dbReference type="EMBL" id="CAB3742404.1"/>
    </source>
</evidence>